<keyword evidence="3" id="KW-1185">Reference proteome</keyword>
<dbReference type="AlphaFoldDB" id="A0A401UQ34"/>
<keyword evidence="2" id="KW-0378">Hydrolase</keyword>
<gene>
    <name evidence="2" type="ORF">Ctaglu_32530</name>
</gene>
<dbReference type="RefSeq" id="WP_125003610.1">
    <property type="nucleotide sequence ID" value="NZ_BHYK01000020.1"/>
</dbReference>
<protein>
    <submittedName>
        <fullName evidence="2">Alpha/beta hydrolase</fullName>
    </submittedName>
</protein>
<dbReference type="EMBL" id="BHYK01000020">
    <property type="protein sequence ID" value="GCD11630.1"/>
    <property type="molecule type" value="Genomic_DNA"/>
</dbReference>
<dbReference type="Pfam" id="PF02230">
    <property type="entry name" value="Abhydrolase_2"/>
    <property type="match status" value="1"/>
</dbReference>
<organism evidence="2 3">
    <name type="scientific">Clostridium tagluense</name>
    <dbReference type="NCBI Taxonomy" id="360422"/>
    <lineage>
        <taxon>Bacteria</taxon>
        <taxon>Bacillati</taxon>
        <taxon>Bacillota</taxon>
        <taxon>Clostridia</taxon>
        <taxon>Eubacteriales</taxon>
        <taxon>Clostridiaceae</taxon>
        <taxon>Clostridium</taxon>
    </lineage>
</organism>
<dbReference type="Proteomes" id="UP000287872">
    <property type="component" value="Unassembled WGS sequence"/>
</dbReference>
<comment type="caution">
    <text evidence="2">The sequence shown here is derived from an EMBL/GenBank/DDBJ whole genome shotgun (WGS) entry which is preliminary data.</text>
</comment>
<evidence type="ECO:0000313" key="2">
    <source>
        <dbReference type="EMBL" id="GCD11630.1"/>
    </source>
</evidence>
<evidence type="ECO:0000259" key="1">
    <source>
        <dbReference type="Pfam" id="PF02230"/>
    </source>
</evidence>
<dbReference type="OrthoDB" id="1886118at2"/>
<dbReference type="SUPFAM" id="SSF53474">
    <property type="entry name" value="alpha/beta-Hydrolases"/>
    <property type="match status" value="1"/>
</dbReference>
<name>A0A401UQ34_9CLOT</name>
<dbReference type="InterPro" id="IPR029058">
    <property type="entry name" value="AB_hydrolase_fold"/>
</dbReference>
<reference evidence="2 3" key="1">
    <citation type="submission" date="2018-11" db="EMBL/GenBank/DDBJ databases">
        <title>Genome sequencing and assembly of Clostridium tagluense strain A121.</title>
        <authorList>
            <person name="Murakami T."/>
            <person name="Segawa T."/>
            <person name="Shcherbakova V.A."/>
            <person name="Mori H."/>
            <person name="Yoshimura Y."/>
        </authorList>
    </citation>
    <scope>NUCLEOTIDE SEQUENCE [LARGE SCALE GENOMIC DNA]</scope>
    <source>
        <strain evidence="2 3">A121</strain>
    </source>
</reference>
<evidence type="ECO:0000313" key="3">
    <source>
        <dbReference type="Proteomes" id="UP000287872"/>
    </source>
</evidence>
<proteinExistence type="predicted"/>
<dbReference type="Gene3D" id="3.40.50.1820">
    <property type="entry name" value="alpha/beta hydrolase"/>
    <property type="match status" value="1"/>
</dbReference>
<dbReference type="InterPro" id="IPR003140">
    <property type="entry name" value="PLipase/COase/thioEstase"/>
</dbReference>
<dbReference type="GO" id="GO:0016787">
    <property type="term" value="F:hydrolase activity"/>
    <property type="evidence" value="ECO:0007669"/>
    <property type="project" value="UniProtKB-KW"/>
</dbReference>
<accession>A0A401UQ34</accession>
<sequence>MNYRNFYEFEEYYSIPYFEKKYDEVLNLLHHANELLPKDEYEKSLFELMIYEAMIYAQTNNSEGCLTVIKKSLEKGYSLPLHWSSFNFLREHPEYEALSNFNRNRLQQAKENSKFKYEVHLPKSYDPIKKHPLFFCLHGDGFGCNIKNTSWYWKADVLLEKGYIVVYTQSSQIYFHNSFGWVSDPALSRKELKDCYEQLLLDYSIDETCVLIGGFSGGATTSIDMAFHNTIPIKGVIALCPGDYLGNIELKDTTKLAERKTKIVILEGDQYTDPVVQHLLKIFKEGGLAHEYYINKGIAHKYPKDLAEKTLKAVAFIVSN</sequence>
<feature type="domain" description="Phospholipase/carboxylesterase/thioesterase" evidence="1">
    <location>
        <begin position="201"/>
        <end position="281"/>
    </location>
</feature>